<dbReference type="InterPro" id="IPR006555">
    <property type="entry name" value="ATP-dep_Helicase_C"/>
</dbReference>
<dbReference type="InterPro" id="IPR001841">
    <property type="entry name" value="Znf_RING"/>
</dbReference>
<keyword evidence="17" id="KW-0863">Zinc-finger</keyword>
<dbReference type="InterPro" id="IPR014013">
    <property type="entry name" value="Helic_SF1/SF2_ATP-bd_DinG/Rad3"/>
</dbReference>
<keyword evidence="9" id="KW-0408">Iron</keyword>
<dbReference type="EMBL" id="VJMH01004993">
    <property type="protein sequence ID" value="KAF0701694.1"/>
    <property type="molecule type" value="Genomic_DNA"/>
</dbReference>
<evidence type="ECO:0000256" key="4">
    <source>
        <dbReference type="ARBA" id="ARBA00022741"/>
    </source>
</evidence>
<comment type="catalytic activity">
    <reaction evidence="15">
        <text>ATP + H2O = ADP + phosphate + H(+)</text>
        <dbReference type="Rhea" id="RHEA:13065"/>
        <dbReference type="ChEBI" id="CHEBI:15377"/>
        <dbReference type="ChEBI" id="CHEBI:15378"/>
        <dbReference type="ChEBI" id="CHEBI:30616"/>
        <dbReference type="ChEBI" id="CHEBI:43474"/>
        <dbReference type="ChEBI" id="CHEBI:456216"/>
    </reaction>
</comment>
<keyword evidence="2" id="KW-0004">4Fe-4S</keyword>
<evidence type="ECO:0000313" key="21">
    <source>
        <dbReference type="EMBL" id="VFT84783.1"/>
    </source>
</evidence>
<dbReference type="InterPro" id="IPR010614">
    <property type="entry name" value="RAD3-like_helicase_DEAD"/>
</dbReference>
<keyword evidence="10" id="KW-0411">Iron-sulfur</keyword>
<evidence type="ECO:0000256" key="11">
    <source>
        <dbReference type="ARBA" id="ARBA00023125"/>
    </source>
</evidence>
<dbReference type="SUPFAM" id="SSF57850">
    <property type="entry name" value="RING/U-box"/>
    <property type="match status" value="1"/>
</dbReference>
<dbReference type="PROSITE" id="PS50089">
    <property type="entry name" value="ZF_RING_2"/>
    <property type="match status" value="1"/>
</dbReference>
<feature type="domain" description="RING-type" evidence="18">
    <location>
        <begin position="904"/>
        <end position="944"/>
    </location>
</feature>
<comment type="subcellular location">
    <subcellularLocation>
        <location evidence="1">Nucleus</location>
    </subcellularLocation>
</comment>
<dbReference type="InterPro" id="IPR013020">
    <property type="entry name" value="Rad3/Chl1-like"/>
</dbReference>
<dbReference type="PANTHER" id="PTHR11472">
    <property type="entry name" value="DNA REPAIR DEAD HELICASE RAD3/XP-D SUBFAMILY MEMBER"/>
    <property type="match status" value="1"/>
</dbReference>
<dbReference type="InterPro" id="IPR006554">
    <property type="entry name" value="Helicase-like_DEXD_c2"/>
</dbReference>
<dbReference type="Proteomes" id="UP000332933">
    <property type="component" value="Unassembled WGS sequence"/>
</dbReference>
<evidence type="ECO:0000256" key="15">
    <source>
        <dbReference type="ARBA" id="ARBA00049360"/>
    </source>
</evidence>
<reference evidence="21 22" key="1">
    <citation type="submission" date="2019-03" db="EMBL/GenBank/DDBJ databases">
        <authorList>
            <person name="Gaulin E."/>
            <person name="Dumas B."/>
        </authorList>
    </citation>
    <scope>NUCLEOTIDE SEQUENCE [LARGE SCALE GENOMIC DNA]</scope>
    <source>
        <strain evidence="21">CBS 568.67</strain>
    </source>
</reference>
<evidence type="ECO:0000256" key="16">
    <source>
        <dbReference type="ARBA" id="ARBA00073810"/>
    </source>
</evidence>
<evidence type="ECO:0000256" key="3">
    <source>
        <dbReference type="ARBA" id="ARBA00022723"/>
    </source>
</evidence>
<dbReference type="SMART" id="SM00491">
    <property type="entry name" value="HELICc2"/>
    <property type="match status" value="1"/>
</dbReference>
<dbReference type="Gene3D" id="3.30.40.10">
    <property type="entry name" value="Zinc/RING finger domain, C3HC4 (zinc finger)"/>
    <property type="match status" value="1"/>
</dbReference>
<evidence type="ECO:0000313" key="20">
    <source>
        <dbReference type="EMBL" id="KAF0701694.1"/>
    </source>
</evidence>
<dbReference type="Pfam" id="PF13307">
    <property type="entry name" value="Helicase_C_2"/>
    <property type="match status" value="1"/>
</dbReference>
<dbReference type="GO" id="GO:0016818">
    <property type="term" value="F:hydrolase activity, acting on acid anhydrides, in phosphorus-containing anhydrides"/>
    <property type="evidence" value="ECO:0007669"/>
    <property type="project" value="InterPro"/>
</dbReference>
<evidence type="ECO:0000256" key="13">
    <source>
        <dbReference type="ARBA" id="ARBA00023235"/>
    </source>
</evidence>
<dbReference type="CDD" id="cd16449">
    <property type="entry name" value="RING-HC"/>
    <property type="match status" value="1"/>
</dbReference>
<dbReference type="Pfam" id="PF23109">
    <property type="entry name" value="ARCH_RTEL1"/>
    <property type="match status" value="1"/>
</dbReference>
<dbReference type="GO" id="GO:1904430">
    <property type="term" value="P:negative regulation of t-circle formation"/>
    <property type="evidence" value="ECO:0007669"/>
    <property type="project" value="TreeGrafter"/>
</dbReference>
<evidence type="ECO:0000256" key="10">
    <source>
        <dbReference type="ARBA" id="ARBA00023014"/>
    </source>
</evidence>
<proteinExistence type="predicted"/>
<dbReference type="Pfam" id="PF06733">
    <property type="entry name" value="DEAD_2"/>
    <property type="match status" value="1"/>
</dbReference>
<dbReference type="InterPro" id="IPR057498">
    <property type="entry name" value="Rtel1_ARCH"/>
</dbReference>
<dbReference type="GO" id="GO:0051539">
    <property type="term" value="F:4 iron, 4 sulfur cluster binding"/>
    <property type="evidence" value="ECO:0007669"/>
    <property type="project" value="UniProtKB-KW"/>
</dbReference>
<reference evidence="20" key="2">
    <citation type="submission" date="2019-06" db="EMBL/GenBank/DDBJ databases">
        <title>Genomics analysis of Aphanomyces spp. identifies a new class of oomycete effector associated with host adaptation.</title>
        <authorList>
            <person name="Gaulin E."/>
        </authorList>
    </citation>
    <scope>NUCLEOTIDE SEQUENCE</scope>
    <source>
        <strain evidence="20">CBS 578.67</strain>
    </source>
</reference>
<keyword evidence="8" id="KW-0067">ATP-binding</keyword>
<dbReference type="InterPro" id="IPR045028">
    <property type="entry name" value="DinG/Rad3-like"/>
</dbReference>
<evidence type="ECO:0000259" key="18">
    <source>
        <dbReference type="PROSITE" id="PS50089"/>
    </source>
</evidence>
<dbReference type="PROSITE" id="PS51193">
    <property type="entry name" value="HELICASE_ATP_BIND_2"/>
    <property type="match status" value="1"/>
</dbReference>
<dbReference type="InterPro" id="IPR027417">
    <property type="entry name" value="P-loop_NTPase"/>
</dbReference>
<keyword evidence="4" id="KW-0547">Nucleotide-binding</keyword>
<dbReference type="GO" id="GO:0006281">
    <property type="term" value="P:DNA repair"/>
    <property type="evidence" value="ECO:0007669"/>
    <property type="project" value="UniProtKB-KW"/>
</dbReference>
<keyword evidence="22" id="KW-1185">Reference proteome</keyword>
<keyword evidence="6" id="KW-0378">Hydrolase</keyword>
<keyword evidence="14" id="KW-0539">Nucleus</keyword>
<dbReference type="GO" id="GO:0005634">
    <property type="term" value="C:nucleus"/>
    <property type="evidence" value="ECO:0007669"/>
    <property type="project" value="UniProtKB-SubCell"/>
</dbReference>
<dbReference type="PANTHER" id="PTHR11472:SF34">
    <property type="entry name" value="REGULATOR OF TELOMERE ELONGATION HELICASE 1"/>
    <property type="match status" value="1"/>
</dbReference>
<evidence type="ECO:0000256" key="1">
    <source>
        <dbReference type="ARBA" id="ARBA00004123"/>
    </source>
</evidence>
<name>A0A485KIW3_9STRA</name>
<evidence type="ECO:0000313" key="22">
    <source>
        <dbReference type="Proteomes" id="UP000332933"/>
    </source>
</evidence>
<keyword evidence="5" id="KW-0227">DNA damage</keyword>
<evidence type="ECO:0000256" key="17">
    <source>
        <dbReference type="PROSITE-ProRule" id="PRU00175"/>
    </source>
</evidence>
<dbReference type="AlphaFoldDB" id="A0A485KIW3"/>
<evidence type="ECO:0000256" key="2">
    <source>
        <dbReference type="ARBA" id="ARBA00022485"/>
    </source>
</evidence>
<keyword evidence="7" id="KW-0347">Helicase</keyword>
<dbReference type="GO" id="GO:0003677">
    <property type="term" value="F:DNA binding"/>
    <property type="evidence" value="ECO:0007669"/>
    <property type="project" value="UniProtKB-KW"/>
</dbReference>
<dbReference type="FunFam" id="3.40.50.300:FF:000431">
    <property type="entry name" value="Regulator of telomere elongation helicase 1"/>
    <property type="match status" value="1"/>
</dbReference>
<keyword evidence="3" id="KW-0479">Metal-binding</keyword>
<evidence type="ECO:0000256" key="7">
    <source>
        <dbReference type="ARBA" id="ARBA00022806"/>
    </source>
</evidence>
<keyword evidence="13" id="KW-0413">Isomerase</keyword>
<dbReference type="EMBL" id="CAADRA010005014">
    <property type="protein sequence ID" value="VFT84783.1"/>
    <property type="molecule type" value="Genomic_DNA"/>
</dbReference>
<dbReference type="InterPro" id="IPR013083">
    <property type="entry name" value="Znf_RING/FYVE/PHD"/>
</dbReference>
<sequence length="966" mass="108230">MPTLNICGIPVEFPFQPYDSQLIYMEKVIRSLQTKQNALLESPTGTGKTLCLLCATLGWRLHRKKQLQIERRKNKVQYEDQPDTAEADEEEAKKLPKIIYASRTHSQLKQVVKELKQTAYKPKIAILGSREHLCVHPEISMMRGTQQNHTCRQAVRAQKCRYKTGFDNQGKTKRSSTSVPIMDIEELVTTMETREVCPFYFSRDMLATADIVFMPYNYLVEPFVRQSLGVTLENAVLIFDEAHNVESVATEAASYSLSSLDVQGCIKEVDECYEHITAGRIHPNEDTYLNSQSAITLKNLLLEIHSGLNNFPLNDAGGCTKPGAFIFEFFKQFNISFDTASMVLTITEQVIEAMSDYAQSNPRNSKLDQLLTFLRTIYRDKENHQAAASLYRVHIQEEKVHQPRTRHNYNRPVTSTQRMFHYWCLHPGVAMHEIMGNNVHNIILTSGTLSPLETTVKELGIPFPIRLENTHVIDGSQVWVGVVGVGVTGKKLNASYEFRNSPEYAAELGNTLINITRLVPNGLLVFFPSYSILEHCVNQWQTNGSTIWDRLAALKTIYVEPKNRLEFAGIVQEYHDTIRDHPPGATFFAVCRGKVSEGIDFSNENGRAVVITGLPFPPTKDPKIVLKKQFLDNQVVAPGEMKLGGNQWYVQQASRAVNQAVGRVIRHRHDYGAIILLDERFSYGQQKGTLSKWLQPFVHTVASYGEAHGSLTRFFKLNREREATSKAAATNAAAPVKPGKSMPTTAFVPPKSLMSKAPSHQPINEARPDDVLASQVAIGDGQSFVPPTQLRPNATIMSQAADEKTSNPVASLQLLVAQARDMLTDDAMTELVVCMRDPKAHVDRIGDLLAPFPSLRDRILPLLPPRSVTQAMYQLESLTKKRKAPLAAHALRRQQKVAVANPQCSICFDIVQTTQAPPCGHLCCVRCWKKLEQPGGTIQCPICKVQFHVTKFTRIVAAAKDDASRE</sequence>
<feature type="domain" description="Helicase ATP-binding" evidence="19">
    <location>
        <begin position="7"/>
        <end position="305"/>
    </location>
</feature>
<dbReference type="CDD" id="cd17970">
    <property type="entry name" value="DEAHc_FancJ"/>
    <property type="match status" value="1"/>
</dbReference>
<keyword evidence="11" id="KW-0238">DNA-binding</keyword>
<dbReference type="GO" id="GO:0070182">
    <property type="term" value="F:DNA polymerase binding"/>
    <property type="evidence" value="ECO:0007669"/>
    <property type="project" value="TreeGrafter"/>
</dbReference>
<dbReference type="NCBIfam" id="TIGR00604">
    <property type="entry name" value="rad3"/>
    <property type="match status" value="1"/>
</dbReference>
<dbReference type="SMART" id="SM00488">
    <property type="entry name" value="DEXDc2"/>
    <property type="match status" value="1"/>
</dbReference>
<accession>A0A485KIW3</accession>
<evidence type="ECO:0000256" key="5">
    <source>
        <dbReference type="ARBA" id="ARBA00022763"/>
    </source>
</evidence>
<keyword evidence="17" id="KW-0862">Zinc</keyword>
<evidence type="ECO:0000256" key="12">
    <source>
        <dbReference type="ARBA" id="ARBA00023204"/>
    </source>
</evidence>
<protein>
    <recommendedName>
        <fullName evidence="16">Regulator of telomere elongation helicase 1 homolog</fullName>
    </recommendedName>
</protein>
<dbReference type="GO" id="GO:0090657">
    <property type="term" value="P:telomeric loop disassembly"/>
    <property type="evidence" value="ECO:0007669"/>
    <property type="project" value="TreeGrafter"/>
</dbReference>
<evidence type="ECO:0000259" key="19">
    <source>
        <dbReference type="PROSITE" id="PS51193"/>
    </source>
</evidence>
<evidence type="ECO:0000256" key="8">
    <source>
        <dbReference type="ARBA" id="ARBA00022840"/>
    </source>
</evidence>
<keyword evidence="12" id="KW-0234">DNA repair</keyword>
<evidence type="ECO:0000256" key="14">
    <source>
        <dbReference type="ARBA" id="ARBA00023242"/>
    </source>
</evidence>
<dbReference type="OrthoDB" id="19182at2759"/>
<dbReference type="GO" id="GO:0010569">
    <property type="term" value="P:regulation of double-strand break repair via homologous recombination"/>
    <property type="evidence" value="ECO:0007669"/>
    <property type="project" value="TreeGrafter"/>
</dbReference>
<dbReference type="GO" id="GO:0005524">
    <property type="term" value="F:ATP binding"/>
    <property type="evidence" value="ECO:0007669"/>
    <property type="project" value="UniProtKB-KW"/>
</dbReference>
<dbReference type="Pfam" id="PF13920">
    <property type="entry name" value="zf-C3HC4_3"/>
    <property type="match status" value="1"/>
</dbReference>
<dbReference type="SUPFAM" id="SSF52540">
    <property type="entry name" value="P-loop containing nucleoside triphosphate hydrolases"/>
    <property type="match status" value="1"/>
</dbReference>
<evidence type="ECO:0000256" key="6">
    <source>
        <dbReference type="ARBA" id="ARBA00022801"/>
    </source>
</evidence>
<dbReference type="Gene3D" id="3.40.50.300">
    <property type="entry name" value="P-loop containing nucleotide triphosphate hydrolases"/>
    <property type="match status" value="2"/>
</dbReference>
<dbReference type="GO" id="GO:0045910">
    <property type="term" value="P:negative regulation of DNA recombination"/>
    <property type="evidence" value="ECO:0007669"/>
    <property type="project" value="TreeGrafter"/>
</dbReference>
<dbReference type="GO" id="GO:0008270">
    <property type="term" value="F:zinc ion binding"/>
    <property type="evidence" value="ECO:0007669"/>
    <property type="project" value="UniProtKB-KW"/>
</dbReference>
<evidence type="ECO:0000256" key="9">
    <source>
        <dbReference type="ARBA" id="ARBA00023004"/>
    </source>
</evidence>
<gene>
    <name evidence="21" type="primary">Aste57867_7890</name>
    <name evidence="20" type="ORF">As57867_007860</name>
    <name evidence="21" type="ORF">ASTE57867_7890</name>
</gene>
<organism evidence="21 22">
    <name type="scientific">Aphanomyces stellatus</name>
    <dbReference type="NCBI Taxonomy" id="120398"/>
    <lineage>
        <taxon>Eukaryota</taxon>
        <taxon>Sar</taxon>
        <taxon>Stramenopiles</taxon>
        <taxon>Oomycota</taxon>
        <taxon>Saprolegniomycetes</taxon>
        <taxon>Saprolegniales</taxon>
        <taxon>Verrucalvaceae</taxon>
        <taxon>Aphanomyces</taxon>
    </lineage>
</organism>
<dbReference type="CDD" id="cd18788">
    <property type="entry name" value="SF2_C_XPD"/>
    <property type="match status" value="1"/>
</dbReference>
<dbReference type="GO" id="GO:0003678">
    <property type="term" value="F:DNA helicase activity"/>
    <property type="evidence" value="ECO:0007669"/>
    <property type="project" value="InterPro"/>
</dbReference>